<name>L1KYS5_9ACTN</name>
<dbReference type="Proteomes" id="UP000010411">
    <property type="component" value="Unassembled WGS sequence"/>
</dbReference>
<dbReference type="AlphaFoldDB" id="L1KYS5"/>
<dbReference type="PATRIC" id="fig|698759.3.peg.3870"/>
<sequence>TAQARAVREPSGENVRRAVGAGILGLMPLQAALTARSGATVAAAALGIVHPLARRLARRVSPT</sequence>
<evidence type="ECO:0008006" key="3">
    <source>
        <dbReference type="Google" id="ProtNLM"/>
    </source>
</evidence>
<dbReference type="EMBL" id="AEJC01000288">
    <property type="protein sequence ID" value="EKX65498.1"/>
    <property type="molecule type" value="Genomic_DNA"/>
</dbReference>
<keyword evidence="2" id="KW-1185">Reference proteome</keyword>
<proteinExistence type="predicted"/>
<protein>
    <recommendedName>
        <fullName evidence="3">4-hydroxybenzoate polyprenyltransferase</fullName>
    </recommendedName>
</protein>
<gene>
    <name evidence="1" type="ORF">STRIP9103_08129</name>
</gene>
<feature type="non-terminal residue" evidence="1">
    <location>
        <position position="1"/>
    </location>
</feature>
<evidence type="ECO:0000313" key="2">
    <source>
        <dbReference type="Proteomes" id="UP000010411"/>
    </source>
</evidence>
<comment type="caution">
    <text evidence="1">The sequence shown here is derived from an EMBL/GenBank/DDBJ whole genome shotgun (WGS) entry which is preliminary data.</text>
</comment>
<reference evidence="1 2" key="1">
    <citation type="submission" date="2012-11" db="EMBL/GenBank/DDBJ databases">
        <authorList>
            <person name="Huguet-Tapia J.C."/>
            <person name="Durkin A.S."/>
            <person name="Pettis G.S."/>
            <person name="Badger J.H."/>
        </authorList>
    </citation>
    <scope>NUCLEOTIDE SEQUENCE [LARGE SCALE GENOMIC DNA]</scope>
    <source>
        <strain evidence="1 2">91-03</strain>
    </source>
</reference>
<accession>L1KYS5</accession>
<evidence type="ECO:0000313" key="1">
    <source>
        <dbReference type="EMBL" id="EKX65498.1"/>
    </source>
</evidence>
<organism evidence="1 2">
    <name type="scientific">Streptomyces ipomoeae 91-03</name>
    <dbReference type="NCBI Taxonomy" id="698759"/>
    <lineage>
        <taxon>Bacteria</taxon>
        <taxon>Bacillati</taxon>
        <taxon>Actinomycetota</taxon>
        <taxon>Actinomycetes</taxon>
        <taxon>Kitasatosporales</taxon>
        <taxon>Streptomycetaceae</taxon>
        <taxon>Streptomyces</taxon>
    </lineage>
</organism>